<evidence type="ECO:0000313" key="5">
    <source>
        <dbReference type="Proteomes" id="UP001186944"/>
    </source>
</evidence>
<keyword evidence="1" id="KW-0808">Transferase</keyword>
<dbReference type="Pfam" id="PF02709">
    <property type="entry name" value="Glyco_transf_7C"/>
    <property type="match status" value="1"/>
</dbReference>
<keyword evidence="2" id="KW-1015">Disulfide bond</keyword>
<dbReference type="InterPro" id="IPR029044">
    <property type="entry name" value="Nucleotide-diphossugar_trans"/>
</dbReference>
<dbReference type="SUPFAM" id="SSF50370">
    <property type="entry name" value="Ricin B-like lectins"/>
    <property type="match status" value="1"/>
</dbReference>
<evidence type="ECO:0000259" key="3">
    <source>
        <dbReference type="Pfam" id="PF02709"/>
    </source>
</evidence>
<gene>
    <name evidence="4" type="ORF">FSP39_018379</name>
</gene>
<organism evidence="4 5">
    <name type="scientific">Pinctada imbricata</name>
    <name type="common">Atlantic pearl-oyster</name>
    <name type="synonym">Pinctada martensii</name>
    <dbReference type="NCBI Taxonomy" id="66713"/>
    <lineage>
        <taxon>Eukaryota</taxon>
        <taxon>Metazoa</taxon>
        <taxon>Spiralia</taxon>
        <taxon>Lophotrochozoa</taxon>
        <taxon>Mollusca</taxon>
        <taxon>Bivalvia</taxon>
        <taxon>Autobranchia</taxon>
        <taxon>Pteriomorphia</taxon>
        <taxon>Pterioida</taxon>
        <taxon>Pterioidea</taxon>
        <taxon>Pteriidae</taxon>
        <taxon>Pinctada</taxon>
    </lineage>
</organism>
<name>A0AA88XZX7_PINIB</name>
<evidence type="ECO:0000313" key="4">
    <source>
        <dbReference type="EMBL" id="KAK3095737.1"/>
    </source>
</evidence>
<dbReference type="GO" id="GO:0006493">
    <property type="term" value="P:protein O-linked glycosylation"/>
    <property type="evidence" value="ECO:0007669"/>
    <property type="project" value="TreeGrafter"/>
</dbReference>
<proteinExistence type="predicted"/>
<dbReference type="SUPFAM" id="SSF53448">
    <property type="entry name" value="Nucleotide-diphospho-sugar transferases"/>
    <property type="match status" value="1"/>
</dbReference>
<evidence type="ECO:0000256" key="2">
    <source>
        <dbReference type="ARBA" id="ARBA00023157"/>
    </source>
</evidence>
<dbReference type="PANTHER" id="PTHR11675">
    <property type="entry name" value="N-ACETYLGALACTOSAMINYLTRANSFERASE"/>
    <property type="match status" value="1"/>
</dbReference>
<dbReference type="AlphaFoldDB" id="A0AA88XZX7"/>
<keyword evidence="5" id="KW-1185">Reference proteome</keyword>
<dbReference type="PANTHER" id="PTHR11675:SF119">
    <property type="entry name" value="POLYPEPTIDE N-ACETYLGALACTOSAMINYLTRANSFERASE 2"/>
    <property type="match status" value="1"/>
</dbReference>
<dbReference type="InterPro" id="IPR027791">
    <property type="entry name" value="Galactosyl_T_C"/>
</dbReference>
<dbReference type="InterPro" id="IPR035992">
    <property type="entry name" value="Ricin_B-like_lectins"/>
</dbReference>
<comment type="caution">
    <text evidence="4">The sequence shown here is derived from an EMBL/GenBank/DDBJ whole genome shotgun (WGS) entry which is preliminary data.</text>
</comment>
<feature type="domain" description="Galactosyltransferase C-terminal" evidence="3">
    <location>
        <begin position="44"/>
        <end position="101"/>
    </location>
</feature>
<dbReference type="GO" id="GO:0005794">
    <property type="term" value="C:Golgi apparatus"/>
    <property type="evidence" value="ECO:0007669"/>
    <property type="project" value="TreeGrafter"/>
</dbReference>
<dbReference type="Gene3D" id="3.90.550.10">
    <property type="entry name" value="Spore Coat Polysaccharide Biosynthesis Protein SpsA, Chain A"/>
    <property type="match status" value="1"/>
</dbReference>
<sequence>MTLEYQPVRIYRGGILWNLAFTYNAIPTHTLTGLSPVDPYFTPAILAVTFAVNRQYLKDLGGFSTSMRIWGGEDVELSIKVWLCGGRLLICPCSRVGHIFKKDHVYKINPEEVNGNLVQIAETWLGSHKNYFYAVTGGTLKRMKIHVGSIEESNSVKQKFKCMPFEWYIEKVFPELGVPPPDAIYFGPLGSDGGFCLGIKTDIYNVLGIFNCISYMSKNFALMKSGELRMENHCVVPEAKQLKLTGCNGSNYAKWSYEDGKLSYNKKICIDIERKKELKIVKCKNSISIAKWEFRYRLINNRKRQSKLYKSKYSVKDQK</sequence>
<dbReference type="Gene3D" id="2.80.10.50">
    <property type="match status" value="1"/>
</dbReference>
<dbReference type="GO" id="GO:0004653">
    <property type="term" value="F:polypeptide N-acetylgalactosaminyltransferase activity"/>
    <property type="evidence" value="ECO:0007669"/>
    <property type="project" value="TreeGrafter"/>
</dbReference>
<dbReference type="EMBL" id="VSWD01000008">
    <property type="protein sequence ID" value="KAK3095737.1"/>
    <property type="molecule type" value="Genomic_DNA"/>
</dbReference>
<dbReference type="Proteomes" id="UP001186944">
    <property type="component" value="Unassembled WGS sequence"/>
</dbReference>
<evidence type="ECO:0000256" key="1">
    <source>
        <dbReference type="ARBA" id="ARBA00022679"/>
    </source>
</evidence>
<reference evidence="4" key="1">
    <citation type="submission" date="2019-08" db="EMBL/GenBank/DDBJ databases">
        <title>The improved chromosome-level genome for the pearl oyster Pinctada fucata martensii using PacBio sequencing and Hi-C.</title>
        <authorList>
            <person name="Zheng Z."/>
        </authorList>
    </citation>
    <scope>NUCLEOTIDE SEQUENCE</scope>
    <source>
        <strain evidence="4">ZZ-2019</strain>
        <tissue evidence="4">Adductor muscle</tissue>
    </source>
</reference>
<accession>A0AA88XZX7</accession>
<protein>
    <recommendedName>
        <fullName evidence="3">Galactosyltransferase C-terminal domain-containing protein</fullName>
    </recommendedName>
</protein>